<dbReference type="eggNOG" id="COG0470">
    <property type="taxonomic scope" value="Bacteria"/>
</dbReference>
<dbReference type="PANTHER" id="PTHR11669">
    <property type="entry name" value="REPLICATION FACTOR C / DNA POLYMERASE III GAMMA-TAU SUBUNIT"/>
    <property type="match status" value="1"/>
</dbReference>
<dbReference type="EMBL" id="FNYK01000027">
    <property type="protein sequence ID" value="SEI83296.1"/>
    <property type="molecule type" value="Genomic_DNA"/>
</dbReference>
<dbReference type="PANTHER" id="PTHR11669:SF8">
    <property type="entry name" value="DNA POLYMERASE III SUBUNIT DELTA"/>
    <property type="match status" value="1"/>
</dbReference>
<sequence>MKYQEILKSTQPVFYRILTRSFTSGNVPHAYLLVGNNTDDAATFIAQSLVCRKEVLACEECNDCRRIKERLYPDMIVFDGNETSIKKEDIEHIQTEFYKSSFENKAKIYILKSIENASNVAMNALLKFLEEPVEGVYAILTTRNINKVLPTIQSRCQVIHLLPESKESIRLSLIKDGVANEDAKIMSQLYTSYQAASEAKDTEEYAYVKLQVLNFIEDLYEHPSNIMITQQIHIAKDYKNDKNVIRLYLNMLVLALRDVFHVKHSVPLTFEEHKKIFDKCPDDVYITNRIDEVLNTLYLIDTNANIGLLLDGMAYKITRGELMNG</sequence>
<dbReference type="Pfam" id="PF13177">
    <property type="entry name" value="DNA_pol3_delta2"/>
    <property type="match status" value="1"/>
</dbReference>
<dbReference type="STRING" id="322505.SAMN04487836_10428"/>
<dbReference type="SUPFAM" id="SSF52540">
    <property type="entry name" value="P-loop containing nucleoside triphosphate hydrolases"/>
    <property type="match status" value="1"/>
</dbReference>
<dbReference type="GO" id="GO:0006261">
    <property type="term" value="P:DNA-templated DNA replication"/>
    <property type="evidence" value="ECO:0007669"/>
    <property type="project" value="TreeGrafter"/>
</dbReference>
<dbReference type="InterPro" id="IPR050238">
    <property type="entry name" value="DNA_Rep/Repair_Clamp_Loader"/>
</dbReference>
<dbReference type="InterPro" id="IPR027417">
    <property type="entry name" value="P-loop_NTPase"/>
</dbReference>
<dbReference type="RefSeq" id="WP_074732152.1">
    <property type="nucleotide sequence ID" value="NZ_FNYK01000027.1"/>
</dbReference>
<reference evidence="2" key="1">
    <citation type="submission" date="2016-10" db="EMBL/GenBank/DDBJ databases">
        <authorList>
            <person name="Varghese N."/>
        </authorList>
    </citation>
    <scope>NUCLEOTIDE SEQUENCE [LARGE SCALE GENOMIC DNA]</scope>
    <source>
        <strain evidence="2">DSM 20406</strain>
    </source>
</reference>
<dbReference type="AlphaFoldDB" id="A0A1H6TVQ4"/>
<evidence type="ECO:0000313" key="1">
    <source>
        <dbReference type="EMBL" id="SEI83296.1"/>
    </source>
</evidence>
<organism evidence="1 2">
    <name type="scientific">Sharpea azabuensis</name>
    <dbReference type="NCBI Taxonomy" id="322505"/>
    <lineage>
        <taxon>Bacteria</taxon>
        <taxon>Bacillati</taxon>
        <taxon>Bacillota</taxon>
        <taxon>Erysipelotrichia</taxon>
        <taxon>Erysipelotrichales</taxon>
        <taxon>Coprobacillaceae</taxon>
        <taxon>Sharpea</taxon>
    </lineage>
</organism>
<dbReference type="OrthoDB" id="9810148at2"/>
<protein>
    <submittedName>
        <fullName evidence="1">DNA polymerase-3 subunit delta</fullName>
    </submittedName>
</protein>
<dbReference type="Gene3D" id="3.40.50.300">
    <property type="entry name" value="P-loop containing nucleotide triphosphate hydrolases"/>
    <property type="match status" value="1"/>
</dbReference>
<evidence type="ECO:0000313" key="2">
    <source>
        <dbReference type="Proteomes" id="UP000183028"/>
    </source>
</evidence>
<accession>A0A1H6TVQ4</accession>
<gene>
    <name evidence="1" type="ORF">SAMN04487834_102711</name>
</gene>
<proteinExistence type="predicted"/>
<dbReference type="Proteomes" id="UP000183028">
    <property type="component" value="Unassembled WGS sequence"/>
</dbReference>
<name>A0A1H6TVQ4_9FIRM</name>
<keyword evidence="2" id="KW-1185">Reference proteome</keyword>